<accession>A0AAW5SCK3</accession>
<dbReference type="EMBL" id="JACKTI010000005">
    <property type="protein sequence ID" value="MCV7021848.1"/>
    <property type="molecule type" value="Genomic_DNA"/>
</dbReference>
<protein>
    <submittedName>
        <fullName evidence="1">DUF3558 domain-containing protein</fullName>
    </submittedName>
</protein>
<organism evidence="1 2">
    <name type="scientific">Mycolicibacterium novocastrense</name>
    <name type="common">Mycobacterium novocastrense</name>
    <dbReference type="NCBI Taxonomy" id="59813"/>
    <lineage>
        <taxon>Bacteria</taxon>
        <taxon>Bacillati</taxon>
        <taxon>Actinomycetota</taxon>
        <taxon>Actinomycetes</taxon>
        <taxon>Mycobacteriales</taxon>
        <taxon>Mycobacteriaceae</taxon>
        <taxon>Mycolicibacterium</taxon>
    </lineage>
</organism>
<proteinExistence type="predicted"/>
<dbReference type="AlphaFoldDB" id="A0AAW5SCK3"/>
<evidence type="ECO:0000313" key="2">
    <source>
        <dbReference type="Proteomes" id="UP001207528"/>
    </source>
</evidence>
<dbReference type="Pfam" id="PF12079">
    <property type="entry name" value="DUF3558"/>
    <property type="match status" value="1"/>
</dbReference>
<dbReference type="InterPro" id="IPR024520">
    <property type="entry name" value="DUF3558"/>
</dbReference>
<name>A0AAW5SCK3_MYCNV</name>
<reference evidence="1" key="2">
    <citation type="journal article" date="2022" name="BMC Genomics">
        <title>Comparative genome analysis of mycobacteria focusing on tRNA and non-coding RNA.</title>
        <authorList>
            <person name="Behra P.R.K."/>
            <person name="Pettersson B.M.F."/>
            <person name="Ramesh M."/>
            <person name="Das S."/>
            <person name="Dasgupta S."/>
            <person name="Kirsebom L.A."/>
        </authorList>
    </citation>
    <scope>NUCLEOTIDE SEQUENCE</scope>
    <source>
        <strain evidence="1">DSM 44203</strain>
    </source>
</reference>
<dbReference type="Proteomes" id="UP001207528">
    <property type="component" value="Unassembled WGS sequence"/>
</dbReference>
<comment type="caution">
    <text evidence="1">The sequence shown here is derived from an EMBL/GenBank/DDBJ whole genome shotgun (WGS) entry which is preliminary data.</text>
</comment>
<reference evidence="1" key="1">
    <citation type="submission" date="2020-07" db="EMBL/GenBank/DDBJ databases">
        <authorList>
            <person name="Pettersson B.M.F."/>
            <person name="Behra P.R.K."/>
            <person name="Ramesh M."/>
            <person name="Das S."/>
            <person name="Dasgupta S."/>
            <person name="Kirsebom L.A."/>
        </authorList>
    </citation>
    <scope>NUCLEOTIDE SEQUENCE</scope>
    <source>
        <strain evidence="1">DSM 44203</strain>
    </source>
</reference>
<sequence length="225" mass="24141">MAARTVAAAPITFSYCRTSDIWAGQPACRWLTSQAAATVHGVTHSTRVTRCLALAAAVVIPLSACSDSEPAGPQVPEDTPAPAENVSHGPFFPQCGGISDQEVIKQTRVPGLINTAKTSVGCQWLAGGSILGPHFSFTWFRGSPIGRERKTMELSRTAVEDISIEGHDGFIGYSEDPINGVNLCEIGIQFDDDFIEWSISYASKPFPDPCEVAKELTRQSIVNSE</sequence>
<gene>
    <name evidence="1" type="ORF">H7I77_00560</name>
</gene>
<evidence type="ECO:0000313" key="1">
    <source>
        <dbReference type="EMBL" id="MCV7021848.1"/>
    </source>
</evidence>